<accession>A0A820CE84</accession>
<comment type="caution">
    <text evidence="1">The sequence shown here is derived from an EMBL/GenBank/DDBJ whole genome shotgun (WGS) entry which is preliminary data.</text>
</comment>
<proteinExistence type="predicted"/>
<dbReference type="EMBL" id="CAJOBE010018520">
    <property type="protein sequence ID" value="CAF4221020.1"/>
    <property type="molecule type" value="Genomic_DNA"/>
</dbReference>
<reference evidence="1" key="1">
    <citation type="submission" date="2021-02" db="EMBL/GenBank/DDBJ databases">
        <authorList>
            <person name="Nowell W R."/>
        </authorList>
    </citation>
    <scope>NUCLEOTIDE SEQUENCE</scope>
</reference>
<sequence>SILPANNYSTHLYYSDIDLLSSSSDIIDLFVRIHSNMNQSDEFYGLDKCFQNRPNLYGEFNQLNNNYYDSLFYYDQAALTIDSSKLIQSLRLCGFNHILEQYLHQISSLSDQIFYRIQLTSILTEQNKLTQWKTHNEQSSNHIRENILSIIQRQIRVPSSSIPQLIDHNLWSNVSDLRECSLINIIDDITMNYQNPEILSKIWMNQFHNQIREDLFDQNDEILLTRVAITHKLLLHNINEDIENRNVKQTLLADLVTQLCRNALDSKKLQVNQFHLVTFFF</sequence>
<dbReference type="Proteomes" id="UP000663874">
    <property type="component" value="Unassembled WGS sequence"/>
</dbReference>
<evidence type="ECO:0000313" key="1">
    <source>
        <dbReference type="EMBL" id="CAF4221020.1"/>
    </source>
</evidence>
<feature type="non-terminal residue" evidence="1">
    <location>
        <position position="1"/>
    </location>
</feature>
<protein>
    <submittedName>
        <fullName evidence="1">Uncharacterized protein</fullName>
    </submittedName>
</protein>
<dbReference type="AlphaFoldDB" id="A0A820CE84"/>
<name>A0A820CE84_9BILA</name>
<gene>
    <name evidence="1" type="ORF">FNK824_LOCUS37245</name>
</gene>
<evidence type="ECO:0000313" key="2">
    <source>
        <dbReference type="Proteomes" id="UP000663874"/>
    </source>
</evidence>
<organism evidence="1 2">
    <name type="scientific">Rotaria sordida</name>
    <dbReference type="NCBI Taxonomy" id="392033"/>
    <lineage>
        <taxon>Eukaryota</taxon>
        <taxon>Metazoa</taxon>
        <taxon>Spiralia</taxon>
        <taxon>Gnathifera</taxon>
        <taxon>Rotifera</taxon>
        <taxon>Eurotatoria</taxon>
        <taxon>Bdelloidea</taxon>
        <taxon>Philodinida</taxon>
        <taxon>Philodinidae</taxon>
        <taxon>Rotaria</taxon>
    </lineage>
</organism>